<dbReference type="PANTHER" id="PTHR30055:SF237">
    <property type="entry name" value="TRANSCRIPTIONAL REPRESSOR MCE3R"/>
    <property type="match status" value="1"/>
</dbReference>
<dbReference type="Pfam" id="PF00440">
    <property type="entry name" value="TetR_N"/>
    <property type="match status" value="1"/>
</dbReference>
<dbReference type="AlphaFoldDB" id="A0A8J3ZAS0"/>
<accession>A0A8J3ZAS0</accession>
<dbReference type="Pfam" id="PF17940">
    <property type="entry name" value="TetR_C_31"/>
    <property type="match status" value="1"/>
</dbReference>
<dbReference type="Proteomes" id="UP000612585">
    <property type="component" value="Unassembled WGS sequence"/>
</dbReference>
<reference evidence="4" key="1">
    <citation type="submission" date="2021-01" db="EMBL/GenBank/DDBJ databases">
        <title>Whole genome shotgun sequence of Virgisporangium aurantiacum NBRC 16421.</title>
        <authorList>
            <person name="Komaki H."/>
            <person name="Tamura T."/>
        </authorList>
    </citation>
    <scope>NUCLEOTIDE SEQUENCE</scope>
    <source>
        <strain evidence="4">NBRC 16421</strain>
    </source>
</reference>
<proteinExistence type="predicted"/>
<dbReference type="InterPro" id="IPR009057">
    <property type="entry name" value="Homeodomain-like_sf"/>
</dbReference>
<dbReference type="InterPro" id="IPR001647">
    <property type="entry name" value="HTH_TetR"/>
</dbReference>
<name>A0A8J3ZAS0_9ACTN</name>
<dbReference type="PRINTS" id="PR00455">
    <property type="entry name" value="HTHTETR"/>
</dbReference>
<dbReference type="EMBL" id="BOPG01000047">
    <property type="protein sequence ID" value="GIJ59527.1"/>
    <property type="molecule type" value="Genomic_DNA"/>
</dbReference>
<dbReference type="SUPFAM" id="SSF46689">
    <property type="entry name" value="Homeodomain-like"/>
    <property type="match status" value="1"/>
</dbReference>
<evidence type="ECO:0000313" key="4">
    <source>
        <dbReference type="EMBL" id="GIJ59527.1"/>
    </source>
</evidence>
<feature type="DNA-binding region" description="H-T-H motif" evidence="2">
    <location>
        <begin position="18"/>
        <end position="37"/>
    </location>
</feature>
<dbReference type="InterPro" id="IPR050109">
    <property type="entry name" value="HTH-type_TetR-like_transc_reg"/>
</dbReference>
<comment type="caution">
    <text evidence="4">The sequence shown here is derived from an EMBL/GenBank/DDBJ whole genome shotgun (WGS) entry which is preliminary data.</text>
</comment>
<dbReference type="PANTHER" id="PTHR30055">
    <property type="entry name" value="HTH-TYPE TRANSCRIPTIONAL REGULATOR RUTR"/>
    <property type="match status" value="1"/>
</dbReference>
<evidence type="ECO:0000256" key="1">
    <source>
        <dbReference type="ARBA" id="ARBA00023125"/>
    </source>
</evidence>
<organism evidence="4 5">
    <name type="scientific">Virgisporangium aurantiacum</name>
    <dbReference type="NCBI Taxonomy" id="175570"/>
    <lineage>
        <taxon>Bacteria</taxon>
        <taxon>Bacillati</taxon>
        <taxon>Actinomycetota</taxon>
        <taxon>Actinomycetes</taxon>
        <taxon>Micromonosporales</taxon>
        <taxon>Micromonosporaceae</taxon>
        <taxon>Virgisporangium</taxon>
    </lineage>
</organism>
<sequence>MLDAAVEYAAHQGISDLSLRQLAAALGTSHRMLVYHFGSKEALLVAVVREVEARQRQFLADLDGDVPPEELGRRLWDRLADPAMWPYEKLFFEIYSQALRSRPHTAELLDGIVESWVAPIADLNVRNGVPPADARATARLSVAVTRGLLLDLLATGDQEGVRAAMERFLVLYRGGTVPG</sequence>
<gene>
    <name evidence="4" type="ORF">Vau01_070430</name>
</gene>
<evidence type="ECO:0000256" key="2">
    <source>
        <dbReference type="PROSITE-ProRule" id="PRU00335"/>
    </source>
</evidence>
<feature type="domain" description="HTH tetR-type" evidence="3">
    <location>
        <begin position="1"/>
        <end position="55"/>
    </location>
</feature>
<keyword evidence="5" id="KW-1185">Reference proteome</keyword>
<evidence type="ECO:0000313" key="5">
    <source>
        <dbReference type="Proteomes" id="UP000612585"/>
    </source>
</evidence>
<dbReference type="GO" id="GO:0003700">
    <property type="term" value="F:DNA-binding transcription factor activity"/>
    <property type="evidence" value="ECO:0007669"/>
    <property type="project" value="TreeGrafter"/>
</dbReference>
<dbReference type="GO" id="GO:0000976">
    <property type="term" value="F:transcription cis-regulatory region binding"/>
    <property type="evidence" value="ECO:0007669"/>
    <property type="project" value="TreeGrafter"/>
</dbReference>
<keyword evidence="1 2" id="KW-0238">DNA-binding</keyword>
<evidence type="ECO:0000259" key="3">
    <source>
        <dbReference type="PROSITE" id="PS50977"/>
    </source>
</evidence>
<dbReference type="SUPFAM" id="SSF48498">
    <property type="entry name" value="Tetracyclin repressor-like, C-terminal domain"/>
    <property type="match status" value="1"/>
</dbReference>
<dbReference type="Gene3D" id="1.10.357.10">
    <property type="entry name" value="Tetracycline Repressor, domain 2"/>
    <property type="match status" value="1"/>
</dbReference>
<dbReference type="InterPro" id="IPR036271">
    <property type="entry name" value="Tet_transcr_reg_TetR-rel_C_sf"/>
</dbReference>
<protein>
    <submittedName>
        <fullName evidence="4">TetR family transcriptional regulator</fullName>
    </submittedName>
</protein>
<dbReference type="InterPro" id="IPR041583">
    <property type="entry name" value="TetR_C_31"/>
</dbReference>
<dbReference type="PROSITE" id="PS50977">
    <property type="entry name" value="HTH_TETR_2"/>
    <property type="match status" value="1"/>
</dbReference>